<dbReference type="PROSITE" id="PS50878">
    <property type="entry name" value="RT_POL"/>
    <property type="match status" value="1"/>
</dbReference>
<proteinExistence type="predicted"/>
<accession>A0A6P7TSN0</accession>
<protein>
    <submittedName>
        <fullName evidence="3">Uncharacterized protein LOC115228316</fullName>
    </submittedName>
</protein>
<dbReference type="SUPFAM" id="SSF56672">
    <property type="entry name" value="DNA/RNA polymerases"/>
    <property type="match status" value="1"/>
</dbReference>
<evidence type="ECO:0000313" key="2">
    <source>
        <dbReference type="Proteomes" id="UP000515154"/>
    </source>
</evidence>
<dbReference type="KEGG" id="osn:115228316"/>
<dbReference type="AlphaFoldDB" id="A0A6P7TSN0"/>
<dbReference type="Proteomes" id="UP000515154">
    <property type="component" value="Unplaced"/>
</dbReference>
<dbReference type="InterPro" id="IPR043502">
    <property type="entry name" value="DNA/RNA_pol_sf"/>
</dbReference>
<dbReference type="PANTHER" id="PTHR47027">
    <property type="entry name" value="REVERSE TRANSCRIPTASE DOMAIN-CONTAINING PROTEIN"/>
    <property type="match status" value="1"/>
</dbReference>
<dbReference type="RefSeq" id="XP_029654783.1">
    <property type="nucleotide sequence ID" value="XM_029798923.1"/>
</dbReference>
<organism evidence="2 3">
    <name type="scientific">Octopus sinensis</name>
    <name type="common">East Asian common octopus</name>
    <dbReference type="NCBI Taxonomy" id="2607531"/>
    <lineage>
        <taxon>Eukaryota</taxon>
        <taxon>Metazoa</taxon>
        <taxon>Spiralia</taxon>
        <taxon>Lophotrochozoa</taxon>
        <taxon>Mollusca</taxon>
        <taxon>Cephalopoda</taxon>
        <taxon>Coleoidea</taxon>
        <taxon>Octopodiformes</taxon>
        <taxon>Octopoda</taxon>
        <taxon>Incirrata</taxon>
        <taxon>Octopodidae</taxon>
        <taxon>Octopus</taxon>
    </lineage>
</organism>
<dbReference type="Pfam" id="PF00078">
    <property type="entry name" value="RVT_1"/>
    <property type="match status" value="1"/>
</dbReference>
<evidence type="ECO:0000313" key="3">
    <source>
        <dbReference type="RefSeq" id="XP_029654783.1"/>
    </source>
</evidence>
<dbReference type="InterPro" id="IPR043128">
    <property type="entry name" value="Rev_trsase/Diguanyl_cyclase"/>
</dbReference>
<name>A0A6P7TSN0_9MOLL</name>
<keyword evidence="2" id="KW-1185">Reference proteome</keyword>
<evidence type="ECO:0000259" key="1">
    <source>
        <dbReference type="PROSITE" id="PS50878"/>
    </source>
</evidence>
<gene>
    <name evidence="3" type="primary">LOC115228316</name>
</gene>
<sequence length="229" mass="26763">MIRVLVANTDLEVWVGSEHSRKLKTHIATPQGDSLSPILFVIYLEAALHDLKTKIGPTTIMELIYADDIDFVSEEMNDIRIALDYAPEVFRKWFLKMNEQKTEFITVKRESKVTDEIWKRSRKVGSLLGDWKDVNRRKILSTLALKRLKSTSYTHLSNPVKVRLYNAFILPILLYNSGTWGTESELYIKSQCFSEKTTQVIIENTLSNKDQEPRLILRFQNRTIRRNYH</sequence>
<dbReference type="Gene3D" id="3.30.70.270">
    <property type="match status" value="1"/>
</dbReference>
<feature type="domain" description="Reverse transcriptase" evidence="1">
    <location>
        <begin position="1"/>
        <end position="128"/>
    </location>
</feature>
<dbReference type="PANTHER" id="PTHR47027:SF20">
    <property type="entry name" value="REVERSE TRANSCRIPTASE-LIKE PROTEIN WITH RNA-DIRECTED DNA POLYMERASE DOMAIN"/>
    <property type="match status" value="1"/>
</dbReference>
<dbReference type="InterPro" id="IPR000477">
    <property type="entry name" value="RT_dom"/>
</dbReference>
<reference evidence="3" key="1">
    <citation type="submission" date="2025-08" db="UniProtKB">
        <authorList>
            <consortium name="RefSeq"/>
        </authorList>
    </citation>
    <scope>IDENTIFICATION</scope>
</reference>